<dbReference type="SUPFAM" id="SSF47592">
    <property type="entry name" value="SWIB/MDM2 domain"/>
    <property type="match status" value="1"/>
</dbReference>
<dbReference type="InterPro" id="IPR039759">
    <property type="entry name" value="eIF2D_SUI1"/>
</dbReference>
<dbReference type="Gene3D" id="3.30.780.10">
    <property type="entry name" value="SUI1-like domain"/>
    <property type="match status" value="1"/>
</dbReference>
<dbReference type="SUPFAM" id="SSF55159">
    <property type="entry name" value="eIF1-like"/>
    <property type="match status" value="1"/>
</dbReference>
<evidence type="ECO:0000313" key="5">
    <source>
        <dbReference type="Proteomes" id="UP000287033"/>
    </source>
</evidence>
<evidence type="ECO:0000259" key="3">
    <source>
        <dbReference type="PROSITE" id="PS51925"/>
    </source>
</evidence>
<dbReference type="Pfam" id="PF01253">
    <property type="entry name" value="SUI1"/>
    <property type="match status" value="1"/>
</dbReference>
<dbReference type="GO" id="GO:0001731">
    <property type="term" value="P:formation of translation preinitiation complex"/>
    <property type="evidence" value="ECO:0007669"/>
    <property type="project" value="InterPro"/>
</dbReference>
<dbReference type="Pfam" id="PF26292">
    <property type="entry name" value="PUA_elF2D"/>
    <property type="match status" value="1"/>
</dbReference>
<dbReference type="PROSITE" id="PS51925">
    <property type="entry name" value="SWIB_MDM2"/>
    <property type="match status" value="1"/>
</dbReference>
<dbReference type="GO" id="GO:0003743">
    <property type="term" value="F:translation initiation factor activity"/>
    <property type="evidence" value="ECO:0007669"/>
    <property type="project" value="UniProtKB-KW"/>
</dbReference>
<dbReference type="InterPro" id="IPR039757">
    <property type="entry name" value="EIF2D"/>
</dbReference>
<comment type="caution">
    <text evidence="4">The sequence shown here is derived from an EMBL/GenBank/DDBJ whole genome shotgun (WGS) entry which is preliminary data.</text>
</comment>
<keyword evidence="5" id="KW-1185">Reference proteome</keyword>
<dbReference type="OrthoDB" id="199771at2759"/>
<sequence>MFIRAPVAIGLVTMPTADMLAAGMKGKGVTTLHTYLDLLWAFGEKTSPPVIPHMSHDPGGIRNQLQEEEKGEEKEDVAFDADDIENLTAELDSTEKDTPDMRSLCLNEETESEHTPSATIQVCDQEAPDGDVVDLKEITEDSEHHHDTENDHGTTKIVGTVQEQMDELLLQCFLHALKFKVKKADLPLLTSTFLKVHVYPCCPEGQQLDIKKSSYKKLSKFLLTMQQRQILQMKELSKGVESITGVNWKHADLQSFKVPETVTGEEIGKIDRGSDTGYQPPEIKSFYSVSSKLIPLFEHADLKKDAALSNADVRSIITNYVKSNDLIDDYNKNYVTINPTLCDCILEKSEYHTVTKLTWDDLFSRCLKSLQQCHEVTFPGQKPIVRKGQIKPIDIDVAQRASNKKVTVITNLEEFALDPQILGNALQQKAQASVTITPVPGTKGKMALQVQGNQVNHIAKLLTEEYRIAPKYIRGLEKAPKSGKKKR</sequence>
<dbReference type="InterPro" id="IPR036885">
    <property type="entry name" value="SWIB_MDM2_dom_sf"/>
</dbReference>
<name>A0A401SGL4_CHIPU</name>
<dbReference type="PROSITE" id="PS50890">
    <property type="entry name" value="PUA"/>
    <property type="match status" value="1"/>
</dbReference>
<dbReference type="EMBL" id="BEZZ01000253">
    <property type="protein sequence ID" value="GCC29483.1"/>
    <property type="molecule type" value="Genomic_DNA"/>
</dbReference>
<dbReference type="InterPro" id="IPR057429">
    <property type="entry name" value="WH_eIF2D"/>
</dbReference>
<evidence type="ECO:0000259" key="2">
    <source>
        <dbReference type="PROSITE" id="PS50296"/>
    </source>
</evidence>
<dbReference type="CDD" id="cd11608">
    <property type="entry name" value="eIF2D_C"/>
    <property type="match status" value="1"/>
</dbReference>
<proteinExistence type="predicted"/>
<dbReference type="STRING" id="137246.A0A401SGL4"/>
<reference evidence="4 5" key="1">
    <citation type="journal article" date="2018" name="Nat. Ecol. Evol.">
        <title>Shark genomes provide insights into elasmobranch evolution and the origin of vertebrates.</title>
        <authorList>
            <person name="Hara Y"/>
            <person name="Yamaguchi K"/>
            <person name="Onimaru K"/>
            <person name="Kadota M"/>
            <person name="Koyanagi M"/>
            <person name="Keeley SD"/>
            <person name="Tatsumi K"/>
            <person name="Tanaka K"/>
            <person name="Motone F"/>
            <person name="Kageyama Y"/>
            <person name="Nozu R"/>
            <person name="Adachi N"/>
            <person name="Nishimura O"/>
            <person name="Nakagawa R"/>
            <person name="Tanegashima C"/>
            <person name="Kiyatake I"/>
            <person name="Matsumoto R"/>
            <person name="Murakumo K"/>
            <person name="Nishida K"/>
            <person name="Terakita A"/>
            <person name="Kuratani S"/>
            <person name="Sato K"/>
            <person name="Hyodo S Kuraku.S."/>
        </authorList>
    </citation>
    <scope>NUCLEOTIDE SEQUENCE [LARGE SCALE GENOMIC DNA]</scope>
</reference>
<dbReference type="InterPro" id="IPR003121">
    <property type="entry name" value="SWIB_MDM2_domain"/>
</dbReference>
<feature type="domain" description="SUI1" evidence="2">
    <location>
        <begin position="393"/>
        <end position="466"/>
    </location>
</feature>
<feature type="domain" description="DM2" evidence="3">
    <location>
        <begin position="282"/>
        <end position="369"/>
    </location>
</feature>
<evidence type="ECO:0000256" key="1">
    <source>
        <dbReference type="ARBA" id="ARBA00022540"/>
    </source>
</evidence>
<gene>
    <name evidence="4" type="ORF">chiPu_0007925</name>
</gene>
<dbReference type="Pfam" id="PF26291">
    <property type="entry name" value="SWIB_eIF2D"/>
    <property type="match status" value="1"/>
</dbReference>
<dbReference type="InterPro" id="IPR001950">
    <property type="entry name" value="SUI1"/>
</dbReference>
<dbReference type="AlphaFoldDB" id="A0A401SGL4"/>
<dbReference type="PROSITE" id="PS50296">
    <property type="entry name" value="SUI1"/>
    <property type="match status" value="1"/>
</dbReference>
<dbReference type="Pfam" id="PF25304">
    <property type="entry name" value="WHD_eIF2D"/>
    <property type="match status" value="1"/>
</dbReference>
<protein>
    <submittedName>
        <fullName evidence="4">Uncharacterized protein</fullName>
    </submittedName>
</protein>
<evidence type="ECO:0000313" key="4">
    <source>
        <dbReference type="EMBL" id="GCC29483.1"/>
    </source>
</evidence>
<keyword evidence="1" id="KW-0648">Protein biosynthesis</keyword>
<accession>A0A401SGL4</accession>
<dbReference type="PANTHER" id="PTHR12217:SF4">
    <property type="entry name" value="EUKARYOTIC TRANSLATION INITIATION FACTOR 2D"/>
    <property type="match status" value="1"/>
</dbReference>
<dbReference type="InterPro" id="IPR036877">
    <property type="entry name" value="SUI1_dom_sf"/>
</dbReference>
<dbReference type="InterPro" id="IPR048248">
    <property type="entry name" value="PUA_eIF2d-like"/>
</dbReference>
<dbReference type="Gene3D" id="3.10.400.20">
    <property type="match status" value="1"/>
</dbReference>
<organism evidence="4 5">
    <name type="scientific">Chiloscyllium punctatum</name>
    <name type="common">Brownbanded bambooshark</name>
    <name type="synonym">Hemiscyllium punctatum</name>
    <dbReference type="NCBI Taxonomy" id="137246"/>
    <lineage>
        <taxon>Eukaryota</taxon>
        <taxon>Metazoa</taxon>
        <taxon>Chordata</taxon>
        <taxon>Craniata</taxon>
        <taxon>Vertebrata</taxon>
        <taxon>Chondrichthyes</taxon>
        <taxon>Elasmobranchii</taxon>
        <taxon>Galeomorphii</taxon>
        <taxon>Galeoidea</taxon>
        <taxon>Orectolobiformes</taxon>
        <taxon>Hemiscylliidae</taxon>
        <taxon>Chiloscyllium</taxon>
    </lineage>
</organism>
<dbReference type="Proteomes" id="UP000287033">
    <property type="component" value="Unassembled WGS sequence"/>
</dbReference>
<keyword evidence="1" id="KW-0396">Initiation factor</keyword>
<dbReference type="InterPro" id="IPR058886">
    <property type="entry name" value="SWIB_eIF2D"/>
</dbReference>
<dbReference type="PANTHER" id="PTHR12217">
    <property type="entry name" value="EUKARYOTIC TRANSLATION INITIATION FACTOR 2D"/>
    <property type="match status" value="1"/>
</dbReference>
<dbReference type="OMA" id="TAFQKDH"/>